<dbReference type="AlphaFoldDB" id="A0A094SQM9"/>
<organism evidence="2">
    <name type="scientific">freshwater metagenome</name>
    <dbReference type="NCBI Taxonomy" id="449393"/>
    <lineage>
        <taxon>unclassified sequences</taxon>
        <taxon>metagenomes</taxon>
        <taxon>ecological metagenomes</taxon>
    </lineage>
</organism>
<evidence type="ECO:0008006" key="3">
    <source>
        <dbReference type="Google" id="ProtNLM"/>
    </source>
</evidence>
<sequence>MSIVNVRFRTIVVTSLVAASALMLTACQSAPPEPTETPQSSPVESVTPTPSETTPAGDYYPFAVECADLIPEATIFEFNPNYVLDNSGAMASANSSDLVKAMEGTSCNYVNQSSQASLTISVAHLTPVSTTVLQDQAASAFTAVEVGSESGYFGTVAGSGVLQVFTRDGYWFTIAGPEVSSPEDVASITSQLNSFLSAR</sequence>
<feature type="region of interest" description="Disordered" evidence="1">
    <location>
        <begin position="29"/>
        <end position="57"/>
    </location>
</feature>
<protein>
    <recommendedName>
        <fullName evidence="3">Iron ABC transporter ATP-binding protein</fullName>
    </recommendedName>
</protein>
<dbReference type="PROSITE" id="PS51257">
    <property type="entry name" value="PROKAR_LIPOPROTEIN"/>
    <property type="match status" value="1"/>
</dbReference>
<dbReference type="EMBL" id="JNSL01000017">
    <property type="protein sequence ID" value="KGA20978.1"/>
    <property type="molecule type" value="Genomic_DNA"/>
</dbReference>
<evidence type="ECO:0000313" key="2">
    <source>
        <dbReference type="EMBL" id="KGA20978.1"/>
    </source>
</evidence>
<accession>A0A094SQM9</accession>
<reference evidence="2" key="1">
    <citation type="submission" date="2014-06" db="EMBL/GenBank/DDBJ databases">
        <title>Key roles for freshwater Actinobacteria revealed by deep metagenomic sequencing.</title>
        <authorList>
            <person name="Ghai R."/>
            <person name="Mizuno C.M."/>
            <person name="Picazo A."/>
            <person name="Camacho A."/>
            <person name="Rodriguez-Valera F."/>
        </authorList>
    </citation>
    <scope>NUCLEOTIDE SEQUENCE</scope>
</reference>
<evidence type="ECO:0000256" key="1">
    <source>
        <dbReference type="SAM" id="MobiDB-lite"/>
    </source>
</evidence>
<gene>
    <name evidence="2" type="ORF">GM51_4525</name>
</gene>
<feature type="compositionally biased region" description="Low complexity" evidence="1">
    <location>
        <begin position="36"/>
        <end position="55"/>
    </location>
</feature>
<name>A0A094SQM9_9ZZZZ</name>
<comment type="caution">
    <text evidence="2">The sequence shown here is derived from an EMBL/GenBank/DDBJ whole genome shotgun (WGS) entry which is preliminary data.</text>
</comment>
<proteinExistence type="predicted"/>